<reference evidence="3" key="4">
    <citation type="submission" date="2008-04" db="EMBL/GenBank/DDBJ databases">
        <title>Very low conservation of gene content in the Drosophila Y: The Drosophila Y is a young chromosome.</title>
        <authorList>
            <consortium name="12 Drosophila Genome Project"/>
            <person name="Koerich L.B."/>
            <person name="Wang X."/>
            <person name="Clark A.G."/>
            <person name="Carvalho A.B."/>
        </authorList>
    </citation>
    <scope>NUCLEOTIDE SEQUENCE</scope>
</reference>
<evidence type="ECO:0000313" key="4">
    <source>
        <dbReference type="EMBL" id="EDW82919.2"/>
    </source>
</evidence>
<reference evidence="4" key="5">
    <citation type="submission" date="2015-11" db="EMBL/GenBank/DDBJ databases">
        <authorList>
            <consortium name="FlyBase"/>
        </authorList>
    </citation>
    <scope>NUCLEOTIDE SEQUENCE</scope>
    <source>
        <strain evidence="4">TSC#14030-0811.24</strain>
    </source>
</reference>
<dbReference type="OrthoDB" id="7764536at2759"/>
<keyword evidence="5" id="KW-1185">Reference proteome</keyword>
<accession>B4NEY0</accession>
<feature type="compositionally biased region" description="Low complexity" evidence="2">
    <location>
        <begin position="100"/>
        <end position="114"/>
    </location>
</feature>
<dbReference type="InParanoid" id="B4NEY0"/>
<dbReference type="STRING" id="7260.B4NEY0"/>
<reference evidence="4" key="1">
    <citation type="submission" date="2006-08" db="EMBL/GenBank/DDBJ databases">
        <authorList>
            <person name="Remington K."/>
            <person name="Strausberg R."/>
            <person name="Sutton G."/>
            <person name="Walenz B."/>
            <person name="Johnson J."/>
            <person name="Utterback T."/>
            <person name="Venter J.C."/>
        </authorList>
    </citation>
    <scope>NUCLEOTIDE SEQUENCE</scope>
    <source>
        <strain evidence="4">TSC#14030-0811.24</strain>
    </source>
</reference>
<evidence type="ECO:0000256" key="2">
    <source>
        <dbReference type="SAM" id="MobiDB-lite"/>
    </source>
</evidence>
<dbReference type="KEGG" id="dwi:6649373"/>
<name>B4NEY0_DROWI</name>
<reference evidence="4 5" key="2">
    <citation type="journal article" date="2007" name="Nature">
        <title>Evolution of genes and genomes on the Drosophila phylogeny.</title>
        <authorList>
            <consortium name="Drosophila 12 Genomes Consortium"/>
            <person name="Clark A.G."/>
            <person name="Eisen M.B."/>
            <person name="Smith D.R."/>
            <person name="Bergman C.M."/>
            <person name="Oliver B."/>
            <person name="Markow T.A."/>
            <person name="Kaufman T.C."/>
            <person name="Kellis M."/>
            <person name="Gelbart W."/>
            <person name="Iyer V.N."/>
            <person name="Pollard D.A."/>
            <person name="Sackton T.B."/>
            <person name="Larracuente A.M."/>
            <person name="Singh N.D."/>
            <person name="Abad J.P."/>
            <person name="Abt D.N."/>
            <person name="Adryan B."/>
            <person name="Aguade M."/>
            <person name="Akashi H."/>
            <person name="Anderson W.W."/>
            <person name="Aquadro C.F."/>
            <person name="Ardell D.H."/>
            <person name="Arguello R."/>
            <person name="Artieri C.G."/>
            <person name="Barbash D.A."/>
            <person name="Barker D."/>
            <person name="Barsanti P."/>
            <person name="Batterham P."/>
            <person name="Batzoglou S."/>
            <person name="Begun D."/>
            <person name="Bhutkar A."/>
            <person name="Blanco E."/>
            <person name="Bosak S.A."/>
            <person name="Bradley R.K."/>
            <person name="Brand A.D."/>
            <person name="Brent M.R."/>
            <person name="Brooks A.N."/>
            <person name="Brown R.H."/>
            <person name="Butlin R.K."/>
            <person name="Caggese C."/>
            <person name="Calvi B.R."/>
            <person name="Bernardo de Carvalho A."/>
            <person name="Caspi A."/>
            <person name="Castrezana S."/>
            <person name="Celniker S.E."/>
            <person name="Chang J.L."/>
            <person name="Chapple C."/>
            <person name="Chatterji S."/>
            <person name="Chinwalla A."/>
            <person name="Civetta A."/>
            <person name="Clifton S.W."/>
            <person name="Comeron J.M."/>
            <person name="Costello J.C."/>
            <person name="Coyne J.A."/>
            <person name="Daub J."/>
            <person name="David R.G."/>
            <person name="Delcher A.L."/>
            <person name="Delehaunty K."/>
            <person name="Do C.B."/>
            <person name="Ebling H."/>
            <person name="Edwards K."/>
            <person name="Eickbush T."/>
            <person name="Evans J.D."/>
            <person name="Filipski A."/>
            <person name="Findeiss S."/>
            <person name="Freyhult E."/>
            <person name="Fulton L."/>
            <person name="Fulton R."/>
            <person name="Garcia A.C."/>
            <person name="Gardiner A."/>
            <person name="Garfield D.A."/>
            <person name="Garvin B.E."/>
            <person name="Gibson G."/>
            <person name="Gilbert D."/>
            <person name="Gnerre S."/>
            <person name="Godfrey J."/>
            <person name="Good R."/>
            <person name="Gotea V."/>
            <person name="Gravely B."/>
            <person name="Greenberg A.J."/>
            <person name="Griffiths-Jones S."/>
            <person name="Gross S."/>
            <person name="Guigo R."/>
            <person name="Gustafson E.A."/>
            <person name="Haerty W."/>
            <person name="Hahn M.W."/>
            <person name="Halligan D.L."/>
            <person name="Halpern A.L."/>
            <person name="Halter G.M."/>
            <person name="Han M.V."/>
            <person name="Heger A."/>
            <person name="Hillier L."/>
            <person name="Hinrichs A.S."/>
            <person name="Holmes I."/>
            <person name="Hoskins R.A."/>
            <person name="Hubisz M.J."/>
            <person name="Hultmark D."/>
            <person name="Huntley M.A."/>
            <person name="Jaffe D.B."/>
            <person name="Jagadeeshan S."/>
            <person name="Jeck W.R."/>
            <person name="Johnson J."/>
            <person name="Jones C.D."/>
            <person name="Jordan W.C."/>
            <person name="Karpen G.H."/>
            <person name="Kataoka E."/>
            <person name="Keightley P.D."/>
            <person name="Kheradpour P."/>
            <person name="Kirkness E.F."/>
            <person name="Koerich L.B."/>
            <person name="Kristiansen K."/>
            <person name="Kudrna D."/>
            <person name="Kulathinal R.J."/>
            <person name="Kumar S."/>
            <person name="Kwok R."/>
            <person name="Lander E."/>
            <person name="Langley C.H."/>
            <person name="Lapoint R."/>
            <person name="Lazzaro B.P."/>
            <person name="Lee S.J."/>
            <person name="Levesque L."/>
            <person name="Li R."/>
            <person name="Lin C.F."/>
            <person name="Lin M.F."/>
            <person name="Lindblad-Toh K."/>
            <person name="Llopart A."/>
            <person name="Long M."/>
            <person name="Low L."/>
            <person name="Lozovsky E."/>
            <person name="Lu J."/>
            <person name="Luo M."/>
            <person name="Machado C.A."/>
            <person name="Makalowski W."/>
            <person name="Marzo M."/>
            <person name="Matsuda M."/>
            <person name="Matzkin L."/>
            <person name="McAllister B."/>
            <person name="McBride C.S."/>
            <person name="McKernan B."/>
            <person name="McKernan K."/>
            <person name="Mendez-Lago M."/>
            <person name="Minx P."/>
            <person name="Mollenhauer M.U."/>
            <person name="Montooth K."/>
            <person name="Mount S.M."/>
            <person name="Mu X."/>
            <person name="Myers E."/>
            <person name="Negre B."/>
            <person name="Newfeld S."/>
            <person name="Nielsen R."/>
            <person name="Noor M.A."/>
            <person name="O'Grady P."/>
            <person name="Pachter L."/>
            <person name="Papaceit M."/>
            <person name="Parisi M.J."/>
            <person name="Parisi M."/>
            <person name="Parts L."/>
            <person name="Pedersen J.S."/>
            <person name="Pesole G."/>
            <person name="Phillippy A.M."/>
            <person name="Ponting C.P."/>
            <person name="Pop M."/>
            <person name="Porcelli D."/>
            <person name="Powell J.R."/>
            <person name="Prohaska S."/>
            <person name="Pruitt K."/>
            <person name="Puig M."/>
            <person name="Quesneville H."/>
            <person name="Ram K.R."/>
            <person name="Rand D."/>
            <person name="Rasmussen M.D."/>
            <person name="Reed L.K."/>
            <person name="Reenan R."/>
            <person name="Reily A."/>
            <person name="Remington K.A."/>
            <person name="Rieger T.T."/>
            <person name="Ritchie M.G."/>
            <person name="Robin C."/>
            <person name="Rogers Y.H."/>
            <person name="Rohde C."/>
            <person name="Rozas J."/>
            <person name="Rubenfield M.J."/>
            <person name="Ruiz A."/>
            <person name="Russo S."/>
            <person name="Salzberg S.L."/>
            <person name="Sanchez-Gracia A."/>
            <person name="Saranga D.J."/>
            <person name="Sato H."/>
            <person name="Schaeffer S.W."/>
            <person name="Schatz M.C."/>
            <person name="Schlenke T."/>
            <person name="Schwartz R."/>
            <person name="Segarra C."/>
            <person name="Singh R.S."/>
            <person name="Sirot L."/>
            <person name="Sirota M."/>
            <person name="Sisneros N.B."/>
            <person name="Smith C.D."/>
            <person name="Smith T.F."/>
            <person name="Spieth J."/>
            <person name="Stage D.E."/>
            <person name="Stark A."/>
            <person name="Stephan W."/>
            <person name="Strausberg R.L."/>
            <person name="Strempel S."/>
            <person name="Sturgill D."/>
            <person name="Sutton G."/>
            <person name="Sutton G.G."/>
            <person name="Tao W."/>
            <person name="Teichmann S."/>
            <person name="Tobari Y.N."/>
            <person name="Tomimura Y."/>
            <person name="Tsolas J.M."/>
            <person name="Valente V.L."/>
            <person name="Venter E."/>
            <person name="Venter J.C."/>
            <person name="Vicario S."/>
            <person name="Vieira F.G."/>
            <person name="Vilella A.J."/>
            <person name="Villasante A."/>
            <person name="Walenz B."/>
            <person name="Wang J."/>
            <person name="Wasserman M."/>
            <person name="Watts T."/>
            <person name="Wilson D."/>
            <person name="Wilson R.K."/>
            <person name="Wing R.A."/>
            <person name="Wolfner M.F."/>
            <person name="Wong A."/>
            <person name="Wong G.K."/>
            <person name="Wu C.I."/>
            <person name="Wu G."/>
            <person name="Yamamoto D."/>
            <person name="Yang H.P."/>
            <person name="Yang S.P."/>
            <person name="Yorke J.A."/>
            <person name="Yoshida K."/>
            <person name="Zdobnov E."/>
            <person name="Zhang P."/>
            <person name="Zhang Y."/>
            <person name="Zimin A.V."/>
            <person name="Baldwin J."/>
            <person name="Abdouelleil A."/>
            <person name="Abdulkadir J."/>
            <person name="Abebe A."/>
            <person name="Abera B."/>
            <person name="Abreu J."/>
            <person name="Acer S.C."/>
            <person name="Aftuck L."/>
            <person name="Alexander A."/>
            <person name="An P."/>
            <person name="Anderson E."/>
            <person name="Anderson S."/>
            <person name="Arachi H."/>
            <person name="Azer M."/>
            <person name="Bachantsang P."/>
            <person name="Barry A."/>
            <person name="Bayul T."/>
            <person name="Berlin A."/>
            <person name="Bessette D."/>
            <person name="Bloom T."/>
            <person name="Blye J."/>
            <person name="Boguslavskiy L."/>
            <person name="Bonnet C."/>
            <person name="Boukhgalter B."/>
            <person name="Bourzgui I."/>
            <person name="Brown A."/>
            <person name="Cahill P."/>
            <person name="Channer S."/>
            <person name="Cheshatsang Y."/>
            <person name="Chuda L."/>
            <person name="Citroen M."/>
            <person name="Collymore A."/>
            <person name="Cooke P."/>
            <person name="Costello M."/>
            <person name="D'Aco K."/>
            <person name="Daza R."/>
            <person name="De Haan G."/>
            <person name="DeGray S."/>
            <person name="DeMaso C."/>
            <person name="Dhargay N."/>
            <person name="Dooley K."/>
            <person name="Dooley E."/>
            <person name="Doricent M."/>
            <person name="Dorje P."/>
            <person name="Dorjee K."/>
            <person name="Dupes A."/>
            <person name="Elong R."/>
            <person name="Falk J."/>
            <person name="Farina A."/>
            <person name="Faro S."/>
            <person name="Ferguson D."/>
            <person name="Fisher S."/>
            <person name="Foley C.D."/>
            <person name="Franke A."/>
            <person name="Friedrich D."/>
            <person name="Gadbois L."/>
            <person name="Gearin G."/>
            <person name="Gearin C.R."/>
            <person name="Giannoukos G."/>
            <person name="Goode T."/>
            <person name="Graham J."/>
            <person name="Grandbois E."/>
            <person name="Grewal S."/>
            <person name="Gyaltsen K."/>
            <person name="Hafez N."/>
            <person name="Hagos B."/>
            <person name="Hall J."/>
            <person name="Henson C."/>
            <person name="Hollinger A."/>
            <person name="Honan T."/>
            <person name="Huard M.D."/>
            <person name="Hughes L."/>
            <person name="Hurhula B."/>
            <person name="Husby M.E."/>
            <person name="Kamat A."/>
            <person name="Kanga B."/>
            <person name="Kashin S."/>
            <person name="Khazanovich D."/>
            <person name="Kisner P."/>
            <person name="Lance K."/>
            <person name="Lara M."/>
            <person name="Lee W."/>
            <person name="Lennon N."/>
            <person name="Letendre F."/>
            <person name="LeVine R."/>
            <person name="Lipovsky A."/>
            <person name="Liu X."/>
            <person name="Liu J."/>
            <person name="Liu S."/>
            <person name="Lokyitsang T."/>
            <person name="Lokyitsang Y."/>
            <person name="Lubonja R."/>
            <person name="Lui A."/>
            <person name="MacDonald P."/>
            <person name="Magnisalis V."/>
            <person name="Maru K."/>
            <person name="Matthews C."/>
            <person name="McCusker W."/>
            <person name="McDonough S."/>
            <person name="Mehta T."/>
            <person name="Meldrim J."/>
            <person name="Meneus L."/>
            <person name="Mihai O."/>
            <person name="Mihalev A."/>
            <person name="Mihova T."/>
            <person name="Mittelman R."/>
            <person name="Mlenga V."/>
            <person name="Montmayeur A."/>
            <person name="Mulrain L."/>
            <person name="Navidi A."/>
            <person name="Naylor J."/>
            <person name="Negash T."/>
            <person name="Nguyen T."/>
            <person name="Nguyen N."/>
            <person name="Nicol R."/>
            <person name="Norbu C."/>
            <person name="Norbu N."/>
            <person name="Novod N."/>
            <person name="O'Neill B."/>
            <person name="Osman S."/>
            <person name="Markiewicz E."/>
            <person name="Oyono O.L."/>
            <person name="Patti C."/>
            <person name="Phunkhang P."/>
            <person name="Pierre F."/>
            <person name="Priest M."/>
            <person name="Raghuraman S."/>
            <person name="Rege F."/>
            <person name="Reyes R."/>
            <person name="Rise C."/>
            <person name="Rogov P."/>
            <person name="Ross K."/>
            <person name="Ryan E."/>
            <person name="Settipalli S."/>
            <person name="Shea T."/>
            <person name="Sherpa N."/>
            <person name="Shi L."/>
            <person name="Shih D."/>
            <person name="Sparrow T."/>
            <person name="Spaulding J."/>
            <person name="Stalker J."/>
            <person name="Stange-Thomann N."/>
            <person name="Stavropoulos S."/>
            <person name="Stone C."/>
            <person name="Strader C."/>
            <person name="Tesfaye S."/>
            <person name="Thomson T."/>
            <person name="Thoulutsang Y."/>
            <person name="Thoulutsang D."/>
            <person name="Topham K."/>
            <person name="Topping I."/>
            <person name="Tsamla T."/>
            <person name="Vassiliev H."/>
            <person name="Vo A."/>
            <person name="Wangchuk T."/>
            <person name="Wangdi T."/>
            <person name="Weiand M."/>
            <person name="Wilkinson J."/>
            <person name="Wilson A."/>
            <person name="Yadav S."/>
            <person name="Young G."/>
            <person name="Yu Q."/>
            <person name="Zembek L."/>
            <person name="Zhong D."/>
            <person name="Zimmer A."/>
            <person name="Zwirko Z."/>
            <person name="Jaffe D.B."/>
            <person name="Alvarez P."/>
            <person name="Brockman W."/>
            <person name="Butler J."/>
            <person name="Chin C."/>
            <person name="Gnerre S."/>
            <person name="Grabherr M."/>
            <person name="Kleber M."/>
            <person name="Mauceli E."/>
            <person name="MacCallum I."/>
        </authorList>
    </citation>
    <scope>NUCLEOTIDE SEQUENCE [LARGE SCALE GENOMIC DNA]</scope>
    <source>
        <strain evidence="4">TSC#14030-0811.24</strain>
        <strain evidence="5">Tucson 14030-0811.24</strain>
    </source>
</reference>
<feature type="compositionally biased region" description="Basic and acidic residues" evidence="2">
    <location>
        <begin position="877"/>
        <end position="889"/>
    </location>
</feature>
<dbReference type="GeneID" id="6649373"/>
<feature type="region of interest" description="Disordered" evidence="2">
    <location>
        <begin position="670"/>
        <end position="889"/>
    </location>
</feature>
<feature type="compositionally biased region" description="Basic and acidic residues" evidence="2">
    <location>
        <begin position="741"/>
        <end position="825"/>
    </location>
</feature>
<feature type="compositionally biased region" description="Basic and acidic residues" evidence="2">
    <location>
        <begin position="697"/>
        <end position="733"/>
    </location>
</feature>
<accession>B4YUR5</accession>
<dbReference type="EMBL" id="CH964246">
    <property type="protein sequence ID" value="EDW82919.2"/>
    <property type="molecule type" value="Genomic_DNA"/>
</dbReference>
<dbReference type="AlphaFoldDB" id="B4NEY0"/>
<feature type="region of interest" description="Disordered" evidence="2">
    <location>
        <begin position="995"/>
        <end position="1017"/>
    </location>
</feature>
<gene>
    <name evidence="4" type="primary">Dwil\GK23613</name>
    <name evidence="3" type="synonym">CCY</name>
    <name evidence="4" type="ORF">Dwil_GK23613</name>
</gene>
<dbReference type="Proteomes" id="UP000007798">
    <property type="component" value="Unassembled WGS sequence"/>
</dbReference>
<proteinExistence type="evidence at transcript level"/>
<dbReference type="eggNOG" id="KOG0464">
    <property type="taxonomic scope" value="Eukaryota"/>
</dbReference>
<protein>
    <submittedName>
        <fullName evidence="3">Coiled-coil Y protein</fullName>
    </submittedName>
</protein>
<feature type="coiled-coil region" evidence="1">
    <location>
        <begin position="614"/>
        <end position="648"/>
    </location>
</feature>
<keyword evidence="1" id="KW-0175">Coiled coil</keyword>
<feature type="compositionally biased region" description="Basic and acidic residues" evidence="2">
    <location>
        <begin position="836"/>
        <end position="861"/>
    </location>
</feature>
<evidence type="ECO:0000313" key="5">
    <source>
        <dbReference type="Proteomes" id="UP000007798"/>
    </source>
</evidence>
<organism evidence="4 5">
    <name type="scientific">Drosophila willistoni</name>
    <name type="common">Fruit fly</name>
    <dbReference type="NCBI Taxonomy" id="7260"/>
    <lineage>
        <taxon>Eukaryota</taxon>
        <taxon>Metazoa</taxon>
        <taxon>Ecdysozoa</taxon>
        <taxon>Arthropoda</taxon>
        <taxon>Hexapoda</taxon>
        <taxon>Insecta</taxon>
        <taxon>Pterygota</taxon>
        <taxon>Neoptera</taxon>
        <taxon>Endopterygota</taxon>
        <taxon>Diptera</taxon>
        <taxon>Brachycera</taxon>
        <taxon>Muscomorpha</taxon>
        <taxon>Ephydroidea</taxon>
        <taxon>Drosophilidae</taxon>
        <taxon>Drosophila</taxon>
        <taxon>Sophophora</taxon>
    </lineage>
</organism>
<feature type="coiled-coil region" evidence="1">
    <location>
        <begin position="319"/>
        <end position="423"/>
    </location>
</feature>
<sequence length="1198" mass="136565">MAFSTQKEFYYVPFMNQSYDSECQEVCVKLKSYHSTVDDRSWAADVHKKSRFVADLIACNTPIDGRRVQGIDHGGVSSMAGPTKGINNRPSVETAKNRGGEVFSSSGSQSSGYGNEAVSHGAQYSDSLLDGDSLITAADATIIGMHELMVKNNILPRQIIKSDDKIKTSKNKNDDIKRILSQRCDPEKIEAIQKKIKKLADAKSISPADVIDLNDLQKFIEDMVKAHDILKAENAILRRLIEKQSKRCTMESLIIDPEKNNDIPFLQNKIDSLSKELNMLRKAEDKQLKSTKLGAHVGDYNLDSNADTVFSKDTGLDNINKIIAERNALRKKIEALSDLEIKVNELQQKANLAEGVSDDLSRNLNEQDQYINDMENEIQEMQKYYESEVDKSKCNEAFLKCRCDDMRQQLMTAKCAAQRAECQVMEIDVLRGELRKRDNALNAYDCQYQQLMNIVCDLNKKFTIRPSNCVGSSFECPDVGDDLAVYTGATLDHIMNELCNQADCFKQINLRKSPGAPHISSLDDCSRELDRLKDMIFQKDGQLDKLIEDNECLCQDAADNNNRLSELDRKVQQLDEDTKFMEDGMRESIGLIQDIGHVAKENDSLKDQLNNFKVTEANKLLKSYQDQLEECQLKMHMLQEINKKLSDALDNIGGDPKSIQKEFDERENLRKVDEKRHKQWGKIQDEDLRSPYLQDTTEIKKEVELGNKSEERRRDGPGENRRLEKTEQDESKEQSGVTPKDNIREMSEEERELGLKQKVRPDTNEKHEPKPIAKLDNVPEKLEKDTTDIPKETQKNRKELDNEKYQNQEMNRYKEKEKPEGKSEANRTNMPAVRGNAKESENSQDNYEEKERVEPKQEHMNKIAINEHGTLVVPVGEKPKISDASRETNDKYNLDGRLEKISRKTEIESDDEFKKEKKRIYEGEKGEYKKGEYKRVPMLPGNTSNSKSVQNQQLKGSEINDQQLVGSGKRNVRLKGTHEDDMPGDGNAVSLHYGRVRDRTGGQRRQQHTARDLKQNTSEQFDEFVKHTVQSLSAGEVDGVGLEKELRKILDMFIEECGFCFCKCNIPKSRFYAICHKLYHHGLHTLDFKELGYMHKRIFAAAENILPGCLFNTIIRDINSGKNISQLTPVALTMSNQQCCSCKSTLCCDPNEEKLMLKVVRLEQDIENAKFCLQNLKSIPSNLSISNYNIGPGDCTTE</sequence>
<reference evidence="4" key="3">
    <citation type="journal article" date="2008" name="Bioinformatics">
        <title>Assembly reconciliation.</title>
        <authorList>
            <person name="Zimin A.V."/>
            <person name="Smith D.R."/>
            <person name="Sutton G."/>
            <person name="Yorke J.A."/>
        </authorList>
    </citation>
    <scope>NUCLEOTIDE SEQUENCE</scope>
    <source>
        <strain evidence="4">TSC#14030-0811.24</strain>
    </source>
</reference>
<dbReference type="HOGENOM" id="CLU_271941_0_0_1"/>
<feature type="region of interest" description="Disordered" evidence="2">
    <location>
        <begin position="72"/>
        <end position="117"/>
    </location>
</feature>
<evidence type="ECO:0000256" key="1">
    <source>
        <dbReference type="SAM" id="Coils"/>
    </source>
</evidence>
<dbReference type="EMBL" id="EU685277">
    <property type="protein sequence ID" value="ACE79732.1"/>
    <property type="molecule type" value="mRNA"/>
</dbReference>
<evidence type="ECO:0000313" key="3">
    <source>
        <dbReference type="EMBL" id="ACE79732.1"/>
    </source>
</evidence>